<keyword evidence="1" id="KW-0812">Transmembrane</keyword>
<evidence type="ECO:0000256" key="1">
    <source>
        <dbReference type="SAM" id="Phobius"/>
    </source>
</evidence>
<dbReference type="Proteomes" id="UP001230005">
    <property type="component" value="Unassembled WGS sequence"/>
</dbReference>
<gene>
    <name evidence="2" type="ORF">J2S74_001369</name>
</gene>
<evidence type="ECO:0000313" key="2">
    <source>
        <dbReference type="EMBL" id="MDQ0253996.1"/>
    </source>
</evidence>
<name>A0ABT9ZRY9_9BACI</name>
<keyword evidence="3" id="KW-1185">Reference proteome</keyword>
<protein>
    <recommendedName>
        <fullName evidence="4">CvpA family protein</fullName>
    </recommendedName>
</protein>
<dbReference type="EMBL" id="JAUSUG010000004">
    <property type="protein sequence ID" value="MDQ0253996.1"/>
    <property type="molecule type" value="Genomic_DNA"/>
</dbReference>
<evidence type="ECO:0000313" key="3">
    <source>
        <dbReference type="Proteomes" id="UP001230005"/>
    </source>
</evidence>
<keyword evidence="1" id="KW-1133">Transmembrane helix</keyword>
<feature type="transmembrane region" description="Helical" evidence="1">
    <location>
        <begin position="36"/>
        <end position="69"/>
    </location>
</feature>
<sequence>MLQMIFVSALLALLFLPLQLEWYKAPFFRKWLIPRFFIGLAYGMGLFYLGLLDQSISAIIVSYLPIIGIGLMIDNSLVFSIKKTFRKRPALVGAGTGFILLLAFALFWIMQPLFLADAKFNIAGGEEVTVEELSPVNEQNIPVVPPNFARYRSDILMGQLDNPAFYDLGKTRIQRVNDSLYWITPIEYDGFFRWYRSNAAPGYIMVSAENPREEPELVLTDMIYVPSGFFHENLERHVRMAFPDVLMLDTTFEIDGEGNPYYIVSYGHYTEFRRVAEVDGIIIVDPQTGDMEQYAKEDAPEWVNRIYPPHIAAERNLWFGIYKQGIVNRFFGREGLTEPTQWGIEDSVVGVVNRELQLSWFTDHMRLQGEGTISQSMVGFTTFDARTGELHYFRDASGMLNGRTAMNLAERTFVRDDYVAGTPSLYNIYGQYTWVVPLMDRNSVLRQIMLVNGSSESVFGHGETKREAFSAYQLALSTRVDENVVPGEITDLVEITATVERVYKWDREDNVTVRLLIEGYDRIFTVNASAYPRAVFIEPGDEITISFMDTGEEVQAIEELDF</sequence>
<evidence type="ECO:0008006" key="4">
    <source>
        <dbReference type="Google" id="ProtNLM"/>
    </source>
</evidence>
<organism evidence="2 3">
    <name type="scientific">Evansella vedderi</name>
    <dbReference type="NCBI Taxonomy" id="38282"/>
    <lineage>
        <taxon>Bacteria</taxon>
        <taxon>Bacillati</taxon>
        <taxon>Bacillota</taxon>
        <taxon>Bacilli</taxon>
        <taxon>Bacillales</taxon>
        <taxon>Bacillaceae</taxon>
        <taxon>Evansella</taxon>
    </lineage>
</organism>
<accession>A0ABT9ZRY9</accession>
<reference evidence="2 3" key="1">
    <citation type="submission" date="2023-07" db="EMBL/GenBank/DDBJ databases">
        <title>Genomic Encyclopedia of Type Strains, Phase IV (KMG-IV): sequencing the most valuable type-strain genomes for metagenomic binning, comparative biology and taxonomic classification.</title>
        <authorList>
            <person name="Goeker M."/>
        </authorList>
    </citation>
    <scope>NUCLEOTIDE SEQUENCE [LARGE SCALE GENOMIC DNA]</scope>
    <source>
        <strain evidence="2 3">DSM 9768</strain>
    </source>
</reference>
<proteinExistence type="predicted"/>
<comment type="caution">
    <text evidence="2">The sequence shown here is derived from an EMBL/GenBank/DDBJ whole genome shotgun (WGS) entry which is preliminary data.</text>
</comment>
<feature type="transmembrane region" description="Helical" evidence="1">
    <location>
        <begin position="90"/>
        <end position="110"/>
    </location>
</feature>
<keyword evidence="1" id="KW-0472">Membrane</keyword>